<gene>
    <name evidence="2" type="ORF">HPB51_020419</name>
</gene>
<accession>A0A9J6DW21</accession>
<reference evidence="2" key="1">
    <citation type="journal article" date="2020" name="Cell">
        <title>Large-Scale Comparative Analyses of Tick Genomes Elucidate Their Genetic Diversity and Vector Capacities.</title>
        <authorList>
            <consortium name="Tick Genome and Microbiome Consortium (TIGMIC)"/>
            <person name="Jia N."/>
            <person name="Wang J."/>
            <person name="Shi W."/>
            <person name="Du L."/>
            <person name="Sun Y."/>
            <person name="Zhan W."/>
            <person name="Jiang J.F."/>
            <person name="Wang Q."/>
            <person name="Zhang B."/>
            <person name="Ji P."/>
            <person name="Bell-Sakyi L."/>
            <person name="Cui X.M."/>
            <person name="Yuan T.T."/>
            <person name="Jiang B.G."/>
            <person name="Yang W.F."/>
            <person name="Lam T.T."/>
            <person name="Chang Q.C."/>
            <person name="Ding S.J."/>
            <person name="Wang X.J."/>
            <person name="Zhu J.G."/>
            <person name="Ruan X.D."/>
            <person name="Zhao L."/>
            <person name="Wei J.T."/>
            <person name="Ye R.Z."/>
            <person name="Que T.C."/>
            <person name="Du C.H."/>
            <person name="Zhou Y.H."/>
            <person name="Cheng J.X."/>
            <person name="Dai P.F."/>
            <person name="Guo W.B."/>
            <person name="Han X.H."/>
            <person name="Huang E.J."/>
            <person name="Li L.F."/>
            <person name="Wei W."/>
            <person name="Gao Y.C."/>
            <person name="Liu J.Z."/>
            <person name="Shao H.Z."/>
            <person name="Wang X."/>
            <person name="Wang C.C."/>
            <person name="Yang T.C."/>
            <person name="Huo Q.B."/>
            <person name="Li W."/>
            <person name="Chen H.Y."/>
            <person name="Chen S.E."/>
            <person name="Zhou L.G."/>
            <person name="Ni X.B."/>
            <person name="Tian J.H."/>
            <person name="Sheng Y."/>
            <person name="Liu T."/>
            <person name="Pan Y.S."/>
            <person name="Xia L.Y."/>
            <person name="Li J."/>
            <person name="Zhao F."/>
            <person name="Cao W.C."/>
        </authorList>
    </citation>
    <scope>NUCLEOTIDE SEQUENCE</scope>
    <source>
        <strain evidence="2">Rmic-2018</strain>
    </source>
</reference>
<keyword evidence="1" id="KW-0472">Membrane</keyword>
<dbReference type="InterPro" id="IPR016447">
    <property type="entry name" value="Translocation_assoc_membrane"/>
</dbReference>
<evidence type="ECO:0000313" key="2">
    <source>
        <dbReference type="EMBL" id="KAH8026435.1"/>
    </source>
</evidence>
<dbReference type="AlphaFoldDB" id="A0A9J6DW21"/>
<dbReference type="EMBL" id="JABSTU010000007">
    <property type="protein sequence ID" value="KAH8026435.1"/>
    <property type="molecule type" value="Genomic_DNA"/>
</dbReference>
<name>A0A9J6DW21_RHIMP</name>
<keyword evidence="3" id="KW-1185">Reference proteome</keyword>
<dbReference type="GO" id="GO:0045048">
    <property type="term" value="P:protein insertion into ER membrane"/>
    <property type="evidence" value="ECO:0007669"/>
    <property type="project" value="TreeGrafter"/>
</dbReference>
<dbReference type="VEuPathDB" id="VectorBase:LOC119169127"/>
<comment type="caution">
    <text evidence="2">The sequence shown here is derived from an EMBL/GenBank/DDBJ whole genome shotgun (WGS) entry which is preliminary data.</text>
</comment>
<organism evidence="2 3">
    <name type="scientific">Rhipicephalus microplus</name>
    <name type="common">Cattle tick</name>
    <name type="synonym">Boophilus microplus</name>
    <dbReference type="NCBI Taxonomy" id="6941"/>
    <lineage>
        <taxon>Eukaryota</taxon>
        <taxon>Metazoa</taxon>
        <taxon>Ecdysozoa</taxon>
        <taxon>Arthropoda</taxon>
        <taxon>Chelicerata</taxon>
        <taxon>Arachnida</taxon>
        <taxon>Acari</taxon>
        <taxon>Parasitiformes</taxon>
        <taxon>Ixodida</taxon>
        <taxon>Ixodoidea</taxon>
        <taxon>Ixodidae</taxon>
        <taxon>Rhipicephalinae</taxon>
        <taxon>Rhipicephalus</taxon>
        <taxon>Boophilus</taxon>
    </lineage>
</organism>
<dbReference type="GO" id="GO:0006616">
    <property type="term" value="P:SRP-dependent cotranslational protein targeting to membrane, translocation"/>
    <property type="evidence" value="ECO:0007669"/>
    <property type="project" value="InterPro"/>
</dbReference>
<evidence type="ECO:0000313" key="3">
    <source>
        <dbReference type="Proteomes" id="UP000821866"/>
    </source>
</evidence>
<dbReference type="PANTHER" id="PTHR12371:SF11">
    <property type="entry name" value="TRANSLOCATING CHAIN-ASSOCIATED MEMBRANE PROTEIN"/>
    <property type="match status" value="1"/>
</dbReference>
<dbReference type="GO" id="GO:0005789">
    <property type="term" value="C:endoplasmic reticulum membrane"/>
    <property type="evidence" value="ECO:0007669"/>
    <property type="project" value="TreeGrafter"/>
</dbReference>
<dbReference type="Proteomes" id="UP000821866">
    <property type="component" value="Unassembled WGS sequence"/>
</dbReference>
<protein>
    <submittedName>
        <fullName evidence="2">Uncharacterized protein</fullName>
    </submittedName>
</protein>
<feature type="transmembrane region" description="Helical" evidence="1">
    <location>
        <begin position="75"/>
        <end position="92"/>
    </location>
</feature>
<reference evidence="2" key="2">
    <citation type="submission" date="2021-09" db="EMBL/GenBank/DDBJ databases">
        <authorList>
            <person name="Jia N."/>
            <person name="Wang J."/>
            <person name="Shi W."/>
            <person name="Du L."/>
            <person name="Sun Y."/>
            <person name="Zhan W."/>
            <person name="Jiang J."/>
            <person name="Wang Q."/>
            <person name="Zhang B."/>
            <person name="Ji P."/>
            <person name="Sakyi L.B."/>
            <person name="Cui X."/>
            <person name="Yuan T."/>
            <person name="Jiang B."/>
            <person name="Yang W."/>
            <person name="Lam T.T.-Y."/>
            <person name="Chang Q."/>
            <person name="Ding S."/>
            <person name="Wang X."/>
            <person name="Zhu J."/>
            <person name="Ruan X."/>
            <person name="Zhao L."/>
            <person name="Wei J."/>
            <person name="Que T."/>
            <person name="Du C."/>
            <person name="Cheng J."/>
            <person name="Dai P."/>
            <person name="Han X."/>
            <person name="Huang E."/>
            <person name="Gao Y."/>
            <person name="Liu J."/>
            <person name="Shao H."/>
            <person name="Ye R."/>
            <person name="Li L."/>
            <person name="Wei W."/>
            <person name="Wang X."/>
            <person name="Wang C."/>
            <person name="Huo Q."/>
            <person name="Li W."/>
            <person name="Guo W."/>
            <person name="Chen H."/>
            <person name="Chen S."/>
            <person name="Zhou L."/>
            <person name="Zhou L."/>
            <person name="Ni X."/>
            <person name="Tian J."/>
            <person name="Zhou Y."/>
            <person name="Sheng Y."/>
            <person name="Liu T."/>
            <person name="Pan Y."/>
            <person name="Xia L."/>
            <person name="Li J."/>
            <person name="Zhao F."/>
            <person name="Cao W."/>
        </authorList>
    </citation>
    <scope>NUCLEOTIDE SEQUENCE</scope>
    <source>
        <strain evidence="2">Rmic-2018</strain>
        <tissue evidence="2">Larvae</tissue>
    </source>
</reference>
<feature type="transmembrane region" description="Helical" evidence="1">
    <location>
        <begin position="35"/>
        <end position="54"/>
    </location>
</feature>
<keyword evidence="1" id="KW-0812">Transmembrane</keyword>
<keyword evidence="1" id="KW-1133">Transmembrane helix</keyword>
<evidence type="ECO:0000256" key="1">
    <source>
        <dbReference type="SAM" id="Phobius"/>
    </source>
</evidence>
<sequence>MPNRSLGCLSSGLLRGMETQGVVNYTYGAKDICLTFFYFLIAIVMHAIIQEYLLDKLNRKMHLSKMKHSKFNESGQLLIFCLASFLWGAEIIRKACTFSSRELYPQTSI</sequence>
<proteinExistence type="predicted"/>
<dbReference type="PANTHER" id="PTHR12371">
    <property type="entry name" value="TRANSLOCATION ASSOCIATED MEMBRANE PROTEIN"/>
    <property type="match status" value="1"/>
</dbReference>